<protein>
    <submittedName>
        <fullName evidence="1">Uncharacterized protein</fullName>
    </submittedName>
</protein>
<gene>
    <name evidence="1" type="ORF">A7J57_08290</name>
</gene>
<dbReference type="RefSeq" id="WP_063951252.1">
    <property type="nucleotide sequence ID" value="NZ_LXPS01000039.1"/>
</dbReference>
<dbReference type="EMBL" id="LXPS01000039">
    <property type="protein sequence ID" value="OAE37571.1"/>
    <property type="molecule type" value="Genomic_DNA"/>
</dbReference>
<proteinExistence type="predicted"/>
<evidence type="ECO:0000313" key="2">
    <source>
        <dbReference type="Proteomes" id="UP000077098"/>
    </source>
</evidence>
<dbReference type="Proteomes" id="UP000077098">
    <property type="component" value="Unassembled WGS sequence"/>
</dbReference>
<name>A0A176WY16_AGRTU</name>
<accession>A0A176WY16</accession>
<reference evidence="1 2" key="1">
    <citation type="submission" date="2016-05" db="EMBL/GenBank/DDBJ databases">
        <authorList>
            <person name="Lavstsen T."/>
            <person name="Jespersen J.S."/>
        </authorList>
    </citation>
    <scope>NUCLEOTIDE SEQUENCE [LARGE SCALE GENOMIC DNA]</scope>
    <source>
        <strain evidence="1 2">KCJ1736</strain>
    </source>
</reference>
<organism evidence="1 2">
    <name type="scientific">Agrobacterium tumefaciens</name>
    <dbReference type="NCBI Taxonomy" id="358"/>
    <lineage>
        <taxon>Bacteria</taxon>
        <taxon>Pseudomonadati</taxon>
        <taxon>Pseudomonadota</taxon>
        <taxon>Alphaproteobacteria</taxon>
        <taxon>Hyphomicrobiales</taxon>
        <taxon>Rhizobiaceae</taxon>
        <taxon>Rhizobium/Agrobacterium group</taxon>
        <taxon>Agrobacterium</taxon>
        <taxon>Agrobacterium tumefaciens complex</taxon>
    </lineage>
</organism>
<comment type="caution">
    <text evidence="1">The sequence shown here is derived from an EMBL/GenBank/DDBJ whole genome shotgun (WGS) entry which is preliminary data.</text>
</comment>
<sequence length="793" mass="87278">MATKLPGLSGNDDILARAGATANTGRVVTNYQPPRTPGLRPVAAPVDMYARPERAPIDNRLADLADALGSLNPALQRYAQAEKQQDDELLPARLAQRYSGRTAEEQLEMMKNDPDMKSTMGQRLIASHAGRSVAEQVAQNVISQYENGFDKENGDIDAFLNEAQRKAIEANPNNPFFAQEFSTVFGPIAGKLKEQQLSYKTKATEDRVQETVHGSWLGTVKAGIAAGNDPSAIATALRQSYDANKDLLFVDYKDQDKAMVGVMQSLTMGMEREPGNAKRYLEVIKEIATQDRTGSDGTKIGTLLDSAALGPDVAKLLAAADDQYGKIRDRETTYAKQDFWMQAENGNLDKDRLQEFWDNPDNKGAITEAERRGLEQQDFTAKQAKSNALLKAGAKAQAQQAKKVILDGALLAGDKQGLPWLTPQKYVDENGEEKTVTVEQQREAAVQQFLDREQRELQRKGSSEAAADESFNRTVAWLSANGAKHPQWEATIKAGAVAMNAVMAGGEIPENAKKGFELYRRLVERAPQLAFSMSDEAARTQYDVAKTLVESGTLSEDRALVTAAEYSRDPSKFNSPTASLRSEEIRKTLSDFEGGWISGFGEMKNPEVVSTDIQKLADVYVKAAGLPADRALERASEAARRNYTNINGWAVRTGDRAIPPDFSELATDFIHNWAKDNAERLGIDPDDLSILPLTNSATNWRIVQADGLPIDLGADTILTTADLYQMKQVKREREERRIEVESQERYEPMVTLPSLGITIGKPKLSGYSKDEVKRIREEGQKALTAPQRGSGGW</sequence>
<evidence type="ECO:0000313" key="1">
    <source>
        <dbReference type="EMBL" id="OAE37571.1"/>
    </source>
</evidence>
<dbReference type="AlphaFoldDB" id="A0A176WY16"/>